<dbReference type="InterPro" id="IPR006439">
    <property type="entry name" value="HAD-SF_hydro_IA"/>
</dbReference>
<dbReference type="SFLD" id="SFLDG01129">
    <property type="entry name" value="C1.5:_HAD__Beta-PGM__Phosphata"/>
    <property type="match status" value="1"/>
</dbReference>
<dbReference type="AlphaFoldDB" id="A0A9R1D5I3"/>
<dbReference type="NCBIfam" id="TIGR01549">
    <property type="entry name" value="HAD-SF-IA-v1"/>
    <property type="match status" value="1"/>
</dbReference>
<dbReference type="SFLD" id="SFLDS00003">
    <property type="entry name" value="Haloacid_Dehalogenase"/>
    <property type="match status" value="1"/>
</dbReference>
<dbReference type="InterPro" id="IPR023198">
    <property type="entry name" value="PGP-like_dom2"/>
</dbReference>
<dbReference type="RefSeq" id="WP_256030430.1">
    <property type="nucleotide sequence ID" value="NZ_JAHLKM010000024.1"/>
</dbReference>
<accession>A0A9R1D5I3</accession>
<dbReference type="PANTHER" id="PTHR43434">
    <property type="entry name" value="PHOSPHOGLYCOLATE PHOSPHATASE"/>
    <property type="match status" value="1"/>
</dbReference>
<evidence type="ECO:0000256" key="1">
    <source>
        <dbReference type="ARBA" id="ARBA00007958"/>
    </source>
</evidence>
<keyword evidence="2" id="KW-0378">Hydrolase</keyword>
<proteinExistence type="inferred from homology"/>
<protein>
    <submittedName>
        <fullName evidence="2">HAD family hydrolase</fullName>
    </submittedName>
</protein>
<dbReference type="PRINTS" id="PR00413">
    <property type="entry name" value="HADHALOGNASE"/>
</dbReference>
<dbReference type="Proteomes" id="UP001139494">
    <property type="component" value="Unassembled WGS sequence"/>
</dbReference>
<gene>
    <name evidence="2" type="ORF">KM295_13095</name>
</gene>
<dbReference type="EMBL" id="JAHLKM010000024">
    <property type="protein sequence ID" value="MCQ4334394.1"/>
    <property type="molecule type" value="Genomic_DNA"/>
</dbReference>
<comment type="similarity">
    <text evidence="1">Belongs to the HAD-like hydrolase superfamily.</text>
</comment>
<keyword evidence="3" id="KW-1185">Reference proteome</keyword>
<dbReference type="Pfam" id="PF00702">
    <property type="entry name" value="Hydrolase"/>
    <property type="match status" value="1"/>
</dbReference>
<dbReference type="SUPFAM" id="SSF56784">
    <property type="entry name" value="HAD-like"/>
    <property type="match status" value="1"/>
</dbReference>
<dbReference type="Gene3D" id="3.40.50.1000">
    <property type="entry name" value="HAD superfamily/HAD-like"/>
    <property type="match status" value="1"/>
</dbReference>
<dbReference type="InterPro" id="IPR050155">
    <property type="entry name" value="HAD-like_hydrolase_sf"/>
</dbReference>
<dbReference type="GO" id="GO:0008967">
    <property type="term" value="F:phosphoglycolate phosphatase activity"/>
    <property type="evidence" value="ECO:0007669"/>
    <property type="project" value="TreeGrafter"/>
</dbReference>
<evidence type="ECO:0000313" key="3">
    <source>
        <dbReference type="Proteomes" id="UP001139494"/>
    </source>
</evidence>
<dbReference type="Gene3D" id="1.10.150.240">
    <property type="entry name" value="Putative phosphatase, domain 2"/>
    <property type="match status" value="1"/>
</dbReference>
<dbReference type="GO" id="GO:0005829">
    <property type="term" value="C:cytosol"/>
    <property type="evidence" value="ECO:0007669"/>
    <property type="project" value="TreeGrafter"/>
</dbReference>
<evidence type="ECO:0000313" key="2">
    <source>
        <dbReference type="EMBL" id="MCQ4334394.1"/>
    </source>
</evidence>
<dbReference type="InterPro" id="IPR023214">
    <property type="entry name" value="HAD_sf"/>
</dbReference>
<dbReference type="GO" id="GO:0006281">
    <property type="term" value="P:DNA repair"/>
    <property type="evidence" value="ECO:0007669"/>
    <property type="project" value="TreeGrafter"/>
</dbReference>
<organism evidence="2 3">
    <name type="scientific">Natronomonas aquatica</name>
    <dbReference type="NCBI Taxonomy" id="2841590"/>
    <lineage>
        <taxon>Archaea</taxon>
        <taxon>Methanobacteriati</taxon>
        <taxon>Methanobacteriota</taxon>
        <taxon>Stenosarchaea group</taxon>
        <taxon>Halobacteria</taxon>
        <taxon>Halobacteriales</taxon>
        <taxon>Natronomonadaceae</taxon>
        <taxon>Natronomonas</taxon>
    </lineage>
</organism>
<dbReference type="InterPro" id="IPR036412">
    <property type="entry name" value="HAD-like_sf"/>
</dbReference>
<name>A0A9R1D5I3_9EURY</name>
<dbReference type="PANTHER" id="PTHR43434:SF1">
    <property type="entry name" value="PHOSPHOGLYCOLATE PHOSPHATASE"/>
    <property type="match status" value="1"/>
</dbReference>
<comment type="caution">
    <text evidence="2">The sequence shown here is derived from an EMBL/GenBank/DDBJ whole genome shotgun (WGS) entry which is preliminary data.</text>
</comment>
<reference evidence="2" key="1">
    <citation type="journal article" date="2023" name="Front. Microbiol.">
        <title>Genomic-based phylogenetic and metabolic analyses of the genus Natronomonas, and description of Natronomonas aquatica sp. nov.</title>
        <authorList>
            <person name="Garcia-Roldan A."/>
            <person name="Duran-Viseras A."/>
            <person name="de la Haba R.R."/>
            <person name="Corral P."/>
            <person name="Sanchez-Porro C."/>
            <person name="Ventosa A."/>
        </authorList>
    </citation>
    <scope>NUCLEOTIDE SEQUENCE</scope>
    <source>
        <strain evidence="2">F2-12</strain>
    </source>
</reference>
<sequence length="230" mass="24843">MTAPDPRPRTVFWDIGGVIVELASIRTGYAAFVDGLAAEYGFDPEGALESWKTTLGDHFRGREGNRYRLARDGYAKATAELFDGDPPADWDSRLEAALEEALEPKPAAVDTIATLSASGFGLAIVSDVDTPEARSMLDTLGVWDHFDHVTTSEAIGYTKPDERMFRDALGATDADPERTVMIGDRYDHDIVGAAALGIETVGYGPDAWGPKADHEIDDLRDVLGIVGVDE</sequence>
<dbReference type="NCBIfam" id="TIGR01509">
    <property type="entry name" value="HAD-SF-IA-v3"/>
    <property type="match status" value="1"/>
</dbReference>